<evidence type="ECO:0008006" key="3">
    <source>
        <dbReference type="Google" id="ProtNLM"/>
    </source>
</evidence>
<proteinExistence type="predicted"/>
<reference evidence="1" key="1">
    <citation type="journal article" date="2020" name="Microb. Genom.">
        <title>Genetic diversity of clinical and environmental Mucorales isolates obtained from an investigation of mucormycosis cases among solid organ transplant recipients.</title>
        <authorList>
            <person name="Nguyen M.H."/>
            <person name="Kaul D."/>
            <person name="Muto C."/>
            <person name="Cheng S.J."/>
            <person name="Richter R.A."/>
            <person name="Bruno V.M."/>
            <person name="Liu G."/>
            <person name="Beyhan S."/>
            <person name="Sundermann A.J."/>
            <person name="Mounaud S."/>
            <person name="Pasculle A.W."/>
            <person name="Nierman W.C."/>
            <person name="Driscoll E."/>
            <person name="Cumbie R."/>
            <person name="Clancy C.J."/>
            <person name="Dupont C.L."/>
        </authorList>
    </citation>
    <scope>NUCLEOTIDE SEQUENCE</scope>
    <source>
        <strain evidence="1">GL16</strain>
    </source>
</reference>
<evidence type="ECO:0000313" key="2">
    <source>
        <dbReference type="Proteomes" id="UP000717996"/>
    </source>
</evidence>
<dbReference type="OMA" id="NWPQARI"/>
<dbReference type="OrthoDB" id="2207325at2759"/>
<gene>
    <name evidence="1" type="ORF">G6F51_006620</name>
</gene>
<organism evidence="1 2">
    <name type="scientific">Rhizopus oryzae</name>
    <name type="common">Mucormycosis agent</name>
    <name type="synonym">Rhizopus arrhizus var. delemar</name>
    <dbReference type="NCBI Taxonomy" id="64495"/>
    <lineage>
        <taxon>Eukaryota</taxon>
        <taxon>Fungi</taxon>
        <taxon>Fungi incertae sedis</taxon>
        <taxon>Mucoromycota</taxon>
        <taxon>Mucoromycotina</taxon>
        <taxon>Mucoromycetes</taxon>
        <taxon>Mucorales</taxon>
        <taxon>Mucorineae</taxon>
        <taxon>Rhizopodaceae</taxon>
        <taxon>Rhizopus</taxon>
    </lineage>
</organism>
<dbReference type="Proteomes" id="UP000717996">
    <property type="component" value="Unassembled WGS sequence"/>
</dbReference>
<sequence>MEKVLERVKLQGNNYNKYSNEQKLLSVYFNRVKLFNTAKSGRLAGGIAERTAQKWAKRFKEDKNWNILGKQTNLINRPKPQIGQEHKDHLVNFFDDNPQARLIDAVDSLTLHFAELSIKKNTVHKFLKTECNFSFKKVSLQPVARNDATKIANRLTWVTQWTATDTNYLKNCVFVGESAFYINMRPLSGWSEKGSQL</sequence>
<name>A0A9P6YB98_RHIOR</name>
<protein>
    <recommendedName>
        <fullName evidence="3">Transposase</fullName>
    </recommendedName>
</protein>
<comment type="caution">
    <text evidence="1">The sequence shown here is derived from an EMBL/GenBank/DDBJ whole genome shotgun (WGS) entry which is preliminary data.</text>
</comment>
<evidence type="ECO:0000313" key="1">
    <source>
        <dbReference type="EMBL" id="KAG1543524.1"/>
    </source>
</evidence>
<accession>A0A9P6YB98</accession>
<dbReference type="EMBL" id="JAANIT010000915">
    <property type="protein sequence ID" value="KAG1543524.1"/>
    <property type="molecule type" value="Genomic_DNA"/>
</dbReference>
<dbReference type="AlphaFoldDB" id="A0A9P6YB98"/>